<evidence type="ECO:0000313" key="9">
    <source>
        <dbReference type="EMBL" id="RZS61995.1"/>
    </source>
</evidence>
<comment type="caution">
    <text evidence="9">The sequence shown here is derived from an EMBL/GenBank/DDBJ whole genome shotgun (WGS) entry which is preliminary data.</text>
</comment>
<dbReference type="PRINTS" id="PR00728">
    <property type="entry name" value="SIGNALPTASE"/>
</dbReference>
<dbReference type="PANTHER" id="PTHR10806">
    <property type="entry name" value="SIGNAL PEPTIDASE COMPLEX CATALYTIC SUBUNIT SEC11"/>
    <property type="match status" value="1"/>
</dbReference>
<evidence type="ECO:0000256" key="7">
    <source>
        <dbReference type="SAM" id="Phobius"/>
    </source>
</evidence>
<proteinExistence type="predicted"/>
<dbReference type="NCBIfam" id="TIGR02228">
    <property type="entry name" value="sigpep_I_arch"/>
    <property type="match status" value="1"/>
</dbReference>
<dbReference type="InterPro" id="IPR019533">
    <property type="entry name" value="Peptidase_S26"/>
</dbReference>
<dbReference type="EC" id="3.4.21.89" evidence="5"/>
<dbReference type="PANTHER" id="PTHR10806:SF6">
    <property type="entry name" value="SIGNAL PEPTIDASE COMPLEX CATALYTIC SUBUNIT SEC11"/>
    <property type="match status" value="1"/>
</dbReference>
<evidence type="ECO:0000256" key="6">
    <source>
        <dbReference type="SAM" id="MobiDB-lite"/>
    </source>
</evidence>
<keyword evidence="10" id="KW-1185">Reference proteome</keyword>
<accession>A0A4Q7M298</accession>
<dbReference type="GO" id="GO:0004252">
    <property type="term" value="F:serine-type endopeptidase activity"/>
    <property type="evidence" value="ECO:0007669"/>
    <property type="project" value="UniProtKB-UniRule"/>
</dbReference>
<dbReference type="InterPro" id="IPR001733">
    <property type="entry name" value="Peptidase_S26B"/>
</dbReference>
<comment type="subcellular location">
    <subcellularLocation>
        <location evidence="1">Membrane</location>
    </subcellularLocation>
</comment>
<keyword evidence="4 7" id="KW-0472">Membrane</keyword>
<evidence type="ECO:0000259" key="8">
    <source>
        <dbReference type="Pfam" id="PF10502"/>
    </source>
</evidence>
<evidence type="ECO:0000313" key="10">
    <source>
        <dbReference type="Proteomes" id="UP000293852"/>
    </source>
</evidence>
<feature type="region of interest" description="Disordered" evidence="6">
    <location>
        <begin position="178"/>
        <end position="198"/>
    </location>
</feature>
<organism evidence="9 10">
    <name type="scientific">Xylanimonas ulmi</name>
    <dbReference type="NCBI Taxonomy" id="228973"/>
    <lineage>
        <taxon>Bacteria</taxon>
        <taxon>Bacillati</taxon>
        <taxon>Actinomycetota</taxon>
        <taxon>Actinomycetes</taxon>
        <taxon>Micrococcales</taxon>
        <taxon>Promicromonosporaceae</taxon>
        <taxon>Xylanimonas</taxon>
    </lineage>
</organism>
<dbReference type="GO" id="GO:0006465">
    <property type="term" value="P:signal peptide processing"/>
    <property type="evidence" value="ECO:0007669"/>
    <property type="project" value="UniProtKB-UniRule"/>
</dbReference>
<reference evidence="9 10" key="1">
    <citation type="submission" date="2019-02" db="EMBL/GenBank/DDBJ databases">
        <title>Sequencing the genomes of 1000 actinobacteria strains.</title>
        <authorList>
            <person name="Klenk H.-P."/>
        </authorList>
    </citation>
    <scope>NUCLEOTIDE SEQUENCE [LARGE SCALE GENOMIC DNA]</scope>
    <source>
        <strain evidence="9 10">DSM 16932</strain>
    </source>
</reference>
<evidence type="ECO:0000256" key="2">
    <source>
        <dbReference type="ARBA" id="ARBA00022692"/>
    </source>
</evidence>
<evidence type="ECO:0000256" key="3">
    <source>
        <dbReference type="ARBA" id="ARBA00022989"/>
    </source>
</evidence>
<dbReference type="GO" id="GO:0009003">
    <property type="term" value="F:signal peptidase activity"/>
    <property type="evidence" value="ECO:0007669"/>
    <property type="project" value="UniProtKB-EC"/>
</dbReference>
<dbReference type="EMBL" id="SGWX01000001">
    <property type="protein sequence ID" value="RZS61995.1"/>
    <property type="molecule type" value="Genomic_DNA"/>
</dbReference>
<name>A0A4Q7M298_9MICO</name>
<dbReference type="Pfam" id="PF10502">
    <property type="entry name" value="Peptidase_S26"/>
    <property type="match status" value="1"/>
</dbReference>
<dbReference type="CDD" id="cd06530">
    <property type="entry name" value="S26_SPase_I"/>
    <property type="match status" value="1"/>
</dbReference>
<evidence type="ECO:0000256" key="1">
    <source>
        <dbReference type="ARBA" id="ARBA00004370"/>
    </source>
</evidence>
<dbReference type="RefSeq" id="WP_165399907.1">
    <property type="nucleotide sequence ID" value="NZ_SGWX01000001.1"/>
</dbReference>
<dbReference type="InterPro" id="IPR036286">
    <property type="entry name" value="LexA/Signal_pep-like_sf"/>
</dbReference>
<sequence>MNATSPAEPAPATTSRPGRAARAAFGALTTLLLLGLVLLAGAVVVVPRVLGAVPLAVLSGSMEPTYSPGDLVVSRPVSGDDVAPGDVITFQPTSGDPTLVTHRVVRVYDGDGGRRLVTRGDANTADDAPLVAEQVMGKVAYRVPWAGFVTTTGWGPKAAGVVAVGLVVYGVGTLARPDRGEAGCSRPRRRRREGARGR</sequence>
<feature type="transmembrane region" description="Helical" evidence="7">
    <location>
        <begin position="20"/>
        <end position="46"/>
    </location>
</feature>
<evidence type="ECO:0000256" key="5">
    <source>
        <dbReference type="NCBIfam" id="TIGR02228"/>
    </source>
</evidence>
<dbReference type="SUPFAM" id="SSF51306">
    <property type="entry name" value="LexA/Signal peptidase"/>
    <property type="match status" value="1"/>
</dbReference>
<feature type="compositionally biased region" description="Basic residues" evidence="6">
    <location>
        <begin position="186"/>
        <end position="198"/>
    </location>
</feature>
<evidence type="ECO:0000256" key="4">
    <source>
        <dbReference type="ARBA" id="ARBA00023136"/>
    </source>
</evidence>
<feature type="domain" description="Peptidase S26" evidence="8">
    <location>
        <begin position="36"/>
        <end position="105"/>
    </location>
</feature>
<protein>
    <recommendedName>
        <fullName evidence="5">Signal peptidase I</fullName>
        <ecNumber evidence="5">3.4.21.89</ecNumber>
    </recommendedName>
</protein>
<dbReference type="GO" id="GO:0016020">
    <property type="term" value="C:membrane"/>
    <property type="evidence" value="ECO:0007669"/>
    <property type="project" value="UniProtKB-SubCell"/>
</dbReference>
<keyword evidence="2 7" id="KW-0812">Transmembrane</keyword>
<dbReference type="AlphaFoldDB" id="A0A4Q7M298"/>
<keyword evidence="3 7" id="KW-1133">Transmembrane helix</keyword>
<dbReference type="Proteomes" id="UP000293852">
    <property type="component" value="Unassembled WGS sequence"/>
</dbReference>
<gene>
    <name evidence="9" type="ORF">EV386_2312</name>
</gene>